<keyword evidence="6" id="KW-1185">Reference proteome</keyword>
<evidence type="ECO:0000256" key="3">
    <source>
        <dbReference type="PROSITE-ProRule" id="PRU00023"/>
    </source>
</evidence>
<dbReference type="InterPro" id="IPR050663">
    <property type="entry name" value="Ankyrin-SOCS_Box"/>
</dbReference>
<dbReference type="GO" id="GO:0005634">
    <property type="term" value="C:nucleus"/>
    <property type="evidence" value="ECO:0007669"/>
    <property type="project" value="TreeGrafter"/>
</dbReference>
<dbReference type="Gene3D" id="1.25.40.20">
    <property type="entry name" value="Ankyrin repeat-containing domain"/>
    <property type="match status" value="4"/>
</dbReference>
<dbReference type="Gene3D" id="3.30.710.10">
    <property type="entry name" value="Potassium Channel Kv1.1, Chain A"/>
    <property type="match status" value="2"/>
</dbReference>
<dbReference type="PROSITE" id="PS50097">
    <property type="entry name" value="BTB"/>
    <property type="match status" value="1"/>
</dbReference>
<dbReference type="Pfam" id="PF12796">
    <property type="entry name" value="Ank_2"/>
    <property type="match status" value="2"/>
</dbReference>
<dbReference type="PROSITE" id="PS50297">
    <property type="entry name" value="ANK_REP_REGION"/>
    <property type="match status" value="6"/>
</dbReference>
<dbReference type="InterPro" id="IPR036770">
    <property type="entry name" value="Ankyrin_rpt-contain_sf"/>
</dbReference>
<proteinExistence type="predicted"/>
<evidence type="ECO:0000259" key="4">
    <source>
        <dbReference type="PROSITE" id="PS50097"/>
    </source>
</evidence>
<feature type="repeat" description="ANK" evidence="3">
    <location>
        <begin position="285"/>
        <end position="318"/>
    </location>
</feature>
<dbReference type="PANTHER" id="PTHR24193">
    <property type="entry name" value="ANKYRIN REPEAT PROTEIN"/>
    <property type="match status" value="1"/>
</dbReference>
<evidence type="ECO:0000256" key="1">
    <source>
        <dbReference type="ARBA" id="ARBA00022737"/>
    </source>
</evidence>
<dbReference type="Pfam" id="PF00023">
    <property type="entry name" value="Ank"/>
    <property type="match status" value="1"/>
</dbReference>
<dbReference type="InterPro" id="IPR011333">
    <property type="entry name" value="SKP1/BTB/POZ_sf"/>
</dbReference>
<dbReference type="SUPFAM" id="SSF54695">
    <property type="entry name" value="POZ domain"/>
    <property type="match status" value="2"/>
</dbReference>
<dbReference type="InterPro" id="IPR002110">
    <property type="entry name" value="Ankyrin_rpt"/>
</dbReference>
<evidence type="ECO:0000256" key="2">
    <source>
        <dbReference type="ARBA" id="ARBA00023043"/>
    </source>
</evidence>
<feature type="repeat" description="ANK" evidence="3">
    <location>
        <begin position="83"/>
        <end position="116"/>
    </location>
</feature>
<dbReference type="Proteomes" id="UP001149090">
    <property type="component" value="Unassembled WGS sequence"/>
</dbReference>
<feature type="domain" description="BTB" evidence="4">
    <location>
        <begin position="534"/>
        <end position="600"/>
    </location>
</feature>
<name>A0A9Q0R709_ANAIG</name>
<feature type="repeat" description="ANK" evidence="3">
    <location>
        <begin position="49"/>
        <end position="82"/>
    </location>
</feature>
<keyword evidence="1" id="KW-0677">Repeat</keyword>
<dbReference type="GO" id="GO:0000976">
    <property type="term" value="F:transcription cis-regulatory region binding"/>
    <property type="evidence" value="ECO:0007669"/>
    <property type="project" value="TreeGrafter"/>
</dbReference>
<dbReference type="OrthoDB" id="341259at2759"/>
<feature type="repeat" description="ANK" evidence="3">
    <location>
        <begin position="251"/>
        <end position="284"/>
    </location>
</feature>
<protein>
    <submittedName>
        <fullName evidence="5">Cyclin-dependent kinase inhibitor 2c</fullName>
    </submittedName>
</protein>
<gene>
    <name evidence="5" type="ORF">M0811_02104</name>
</gene>
<dbReference type="CDD" id="cd18186">
    <property type="entry name" value="BTB_POZ_ZBTB_KLHL-like"/>
    <property type="match status" value="1"/>
</dbReference>
<dbReference type="SMART" id="SM00225">
    <property type="entry name" value="BTB"/>
    <property type="match status" value="1"/>
</dbReference>
<dbReference type="InterPro" id="IPR000210">
    <property type="entry name" value="BTB/POZ_dom"/>
</dbReference>
<feature type="repeat" description="ANK" evidence="3">
    <location>
        <begin position="221"/>
        <end position="250"/>
    </location>
</feature>
<dbReference type="SUPFAM" id="SSF48403">
    <property type="entry name" value="Ankyrin repeat"/>
    <property type="match status" value="1"/>
</dbReference>
<organism evidence="5 6">
    <name type="scientific">Anaeramoeba ignava</name>
    <name type="common">Anaerobic marine amoeba</name>
    <dbReference type="NCBI Taxonomy" id="1746090"/>
    <lineage>
        <taxon>Eukaryota</taxon>
        <taxon>Metamonada</taxon>
        <taxon>Anaeramoebidae</taxon>
        <taxon>Anaeramoeba</taxon>
    </lineage>
</organism>
<dbReference type="AlphaFoldDB" id="A0A9Q0R709"/>
<evidence type="ECO:0000313" key="6">
    <source>
        <dbReference type="Proteomes" id="UP001149090"/>
    </source>
</evidence>
<dbReference type="PROSITE" id="PS50088">
    <property type="entry name" value="ANK_REPEAT"/>
    <property type="match status" value="7"/>
</dbReference>
<comment type="caution">
    <text evidence="5">The sequence shown here is derived from an EMBL/GenBank/DDBJ whole genome shotgun (WGS) entry which is preliminary data.</text>
</comment>
<sequence>MHLNKTKTPKKNQKEKKEKLKQIYEAIKTNNIQFFDSIPSLKAKKFQKENESFLNFAFENNSKKEIIELLISKGSDLTSRNKRNEIPLYVALRNQNLNEIIELLISKGSNINSKNDWGEIPLHVALERNYSKEIIELLISKGSDINSKNKDNLKEIIELLISKGSDLNSRNKLNEIPLHAALENKNSNETIQLLISKGSDVNSKNKEDENKLNQKEIIEIPLHAALENKNSNETIQLLISKGSDLNSKNKEDEIPLHIALKKKYSKEIIELLISKGSDLNSRNKLNEIPLHVALENKNPKEIIELLISKGSDLNSRNNQNKIPLHVALENKNPKEIIILLMRYLNIFELKDHEINQEIINLFPKIYSFIDDLNNFLKSNEFTDIGITSSDNEIIKAHKQILLIRFDNNQKTLTRFINICRRKPKEIIQFVLNFLYTGFVDFDKLIENFDNQFIQKKSGIDPNYQFLFSKQIEKIQKEKQEPILNEIEKQKEIEAGLTYDLFEKTELDLNWIKEKEGIKGILKDFEAFSQQNSTKDFTIIVEEKQIKVHKLILQIRSELFRGMFLSVNDSSNQVHDYSEKSFETINQLIYFFYNDEIDETKIAKENIEEFIDLKDFYQLNQKSILGSYLLDFYSESLSKK</sequence>
<feature type="repeat" description="ANK" evidence="3">
    <location>
        <begin position="117"/>
        <end position="150"/>
    </location>
</feature>
<dbReference type="Pfam" id="PF00651">
    <property type="entry name" value="BTB"/>
    <property type="match status" value="1"/>
</dbReference>
<dbReference type="GO" id="GO:0045944">
    <property type="term" value="P:positive regulation of transcription by RNA polymerase II"/>
    <property type="evidence" value="ECO:0007669"/>
    <property type="project" value="TreeGrafter"/>
</dbReference>
<evidence type="ECO:0000313" key="5">
    <source>
        <dbReference type="EMBL" id="KAJ5069534.1"/>
    </source>
</evidence>
<dbReference type="SMART" id="SM00248">
    <property type="entry name" value="ANK"/>
    <property type="match status" value="8"/>
</dbReference>
<feature type="repeat" description="ANK" evidence="3">
    <location>
        <begin position="173"/>
        <end position="206"/>
    </location>
</feature>
<keyword evidence="2 3" id="KW-0040">ANK repeat</keyword>
<dbReference type="PANTHER" id="PTHR24193:SF121">
    <property type="entry name" value="ADA2A-CONTAINING COMPLEX COMPONENT 3, ISOFORM D"/>
    <property type="match status" value="1"/>
</dbReference>
<reference evidence="5" key="1">
    <citation type="submission" date="2022-10" db="EMBL/GenBank/DDBJ databases">
        <title>Novel sulphate-reducing endosymbionts in the free-living metamonad Anaeramoeba.</title>
        <authorList>
            <person name="Jerlstrom-Hultqvist J."/>
            <person name="Cepicka I."/>
            <person name="Gallot-Lavallee L."/>
            <person name="Salas-Leiva D."/>
            <person name="Curtis B.A."/>
            <person name="Zahonova K."/>
            <person name="Pipaliya S."/>
            <person name="Dacks J."/>
            <person name="Roger A.J."/>
        </authorList>
    </citation>
    <scope>NUCLEOTIDE SEQUENCE</scope>
    <source>
        <strain evidence="5">BMAN</strain>
    </source>
</reference>
<dbReference type="EMBL" id="JAPDFW010000103">
    <property type="protein sequence ID" value="KAJ5069534.1"/>
    <property type="molecule type" value="Genomic_DNA"/>
</dbReference>
<accession>A0A9Q0R709</accession>